<dbReference type="CDD" id="cd00761">
    <property type="entry name" value="Glyco_tranf_GTA_type"/>
    <property type="match status" value="1"/>
</dbReference>
<dbReference type="Gene3D" id="3.90.550.10">
    <property type="entry name" value="Spore Coat Polysaccharide Biosynthesis Protein SpsA, Chain A"/>
    <property type="match status" value="1"/>
</dbReference>
<keyword evidence="2" id="KW-0808">Transferase</keyword>
<dbReference type="KEGG" id="geo:Geob_1452"/>
<gene>
    <name evidence="2" type="ordered locus">Geob_1452</name>
</gene>
<dbReference type="HOGENOM" id="CLU_025996_19_2_7"/>
<keyword evidence="3" id="KW-1185">Reference proteome</keyword>
<sequence length="345" mass="38936">MDGVSLVICCHNSSKKLEETLKHVSRQKFSSEVPWELIIVDNASTDLTSEMATAITQGATYNCRIVTEGKVGLKNARLKGIVESKYDLISFIDDDNWICESWIENVHNIMSNRPEIGACGGIGLPKFETSPPDWFELQQGSYAVGLQAESTGYIPDSRGYLWGAGLTIRRSAMDEIIQNGFCFSLTGRHGASISSGEDTELCLALRCLGWRLWYDESLSYYHYLPSSRLSWSYLKRLQFSFGASSVVLNAYNECLLYNPETIQNHKKLWIADSMALTKSFFARDGHLFSFICAKEGSSDALFGYYRLGRLLQIISLRHKYDELKNSIFAFWQRASSIRTYRTGSG</sequence>
<dbReference type="EMBL" id="CP001390">
    <property type="protein sequence ID" value="ACM19811.1"/>
    <property type="molecule type" value="Genomic_DNA"/>
</dbReference>
<dbReference type="CAZy" id="GT2">
    <property type="family name" value="Glycosyltransferase Family 2"/>
</dbReference>
<name>B9M556_GEODF</name>
<dbReference type="OrthoDB" id="276604at2"/>
<dbReference type="InterPro" id="IPR050834">
    <property type="entry name" value="Glycosyltransf_2"/>
</dbReference>
<evidence type="ECO:0000313" key="2">
    <source>
        <dbReference type="EMBL" id="ACM19811.1"/>
    </source>
</evidence>
<evidence type="ECO:0000313" key="3">
    <source>
        <dbReference type="Proteomes" id="UP000007721"/>
    </source>
</evidence>
<evidence type="ECO:0000259" key="1">
    <source>
        <dbReference type="Pfam" id="PF00535"/>
    </source>
</evidence>
<feature type="domain" description="Glycosyltransferase 2-like" evidence="1">
    <location>
        <begin position="5"/>
        <end position="174"/>
    </location>
</feature>
<dbReference type="RefSeq" id="WP_012646540.1">
    <property type="nucleotide sequence ID" value="NC_011979.1"/>
</dbReference>
<dbReference type="PANTHER" id="PTHR43685">
    <property type="entry name" value="GLYCOSYLTRANSFERASE"/>
    <property type="match status" value="1"/>
</dbReference>
<protein>
    <submittedName>
        <fullName evidence="2">Glycosyltransferase</fullName>
    </submittedName>
</protein>
<dbReference type="Proteomes" id="UP000007721">
    <property type="component" value="Chromosome"/>
</dbReference>
<reference evidence="2 3" key="1">
    <citation type="submission" date="2009-01" db="EMBL/GenBank/DDBJ databases">
        <title>Complete sequence of Geobacter sp. FRC-32.</title>
        <authorList>
            <consortium name="US DOE Joint Genome Institute"/>
            <person name="Lucas S."/>
            <person name="Copeland A."/>
            <person name="Lapidus A."/>
            <person name="Glavina del Rio T."/>
            <person name="Dalin E."/>
            <person name="Tice H."/>
            <person name="Bruce D."/>
            <person name="Goodwin L."/>
            <person name="Pitluck S."/>
            <person name="Saunders E."/>
            <person name="Brettin T."/>
            <person name="Detter J.C."/>
            <person name="Han C."/>
            <person name="Larimer F."/>
            <person name="Land M."/>
            <person name="Hauser L."/>
            <person name="Kyrpides N."/>
            <person name="Ovchinnikova G."/>
            <person name="Kostka J."/>
            <person name="Richardson P."/>
        </authorList>
    </citation>
    <scope>NUCLEOTIDE SEQUENCE [LARGE SCALE GENOMIC DNA]</scope>
    <source>
        <strain evidence="3">DSM 22248 / JCM 15807 / FRC-32</strain>
    </source>
</reference>
<dbReference type="GO" id="GO:0016740">
    <property type="term" value="F:transferase activity"/>
    <property type="evidence" value="ECO:0007669"/>
    <property type="project" value="UniProtKB-KW"/>
</dbReference>
<dbReference type="InterPro" id="IPR029044">
    <property type="entry name" value="Nucleotide-diphossugar_trans"/>
</dbReference>
<dbReference type="STRING" id="316067.Geob_1452"/>
<dbReference type="SUPFAM" id="SSF53448">
    <property type="entry name" value="Nucleotide-diphospho-sugar transferases"/>
    <property type="match status" value="1"/>
</dbReference>
<proteinExistence type="predicted"/>
<dbReference type="PANTHER" id="PTHR43685:SF2">
    <property type="entry name" value="GLYCOSYLTRANSFERASE 2-LIKE DOMAIN-CONTAINING PROTEIN"/>
    <property type="match status" value="1"/>
</dbReference>
<organism evidence="2 3">
    <name type="scientific">Geotalea daltonii (strain DSM 22248 / JCM 15807 / FRC-32)</name>
    <name type="common">Geobacter daltonii</name>
    <dbReference type="NCBI Taxonomy" id="316067"/>
    <lineage>
        <taxon>Bacteria</taxon>
        <taxon>Pseudomonadati</taxon>
        <taxon>Thermodesulfobacteriota</taxon>
        <taxon>Desulfuromonadia</taxon>
        <taxon>Geobacterales</taxon>
        <taxon>Geobacteraceae</taxon>
        <taxon>Geotalea</taxon>
    </lineage>
</organism>
<dbReference type="InterPro" id="IPR001173">
    <property type="entry name" value="Glyco_trans_2-like"/>
</dbReference>
<dbReference type="AlphaFoldDB" id="B9M556"/>
<dbReference type="eggNOG" id="COG1215">
    <property type="taxonomic scope" value="Bacteria"/>
</dbReference>
<accession>B9M556</accession>
<dbReference type="Pfam" id="PF00535">
    <property type="entry name" value="Glycos_transf_2"/>
    <property type="match status" value="1"/>
</dbReference>